<dbReference type="Gene3D" id="3.60.10.10">
    <property type="entry name" value="Endonuclease/exonuclease/phosphatase"/>
    <property type="match status" value="1"/>
</dbReference>
<dbReference type="GO" id="GO:0004519">
    <property type="term" value="F:endonuclease activity"/>
    <property type="evidence" value="ECO:0007669"/>
    <property type="project" value="UniProtKB-KW"/>
</dbReference>
<dbReference type="PANTHER" id="PTHR14859">
    <property type="entry name" value="CALCOFLUOR WHITE HYPERSENSITIVE PROTEIN PRECURSOR"/>
    <property type="match status" value="1"/>
</dbReference>
<dbReference type="SUPFAM" id="SSF56219">
    <property type="entry name" value="DNase I-like"/>
    <property type="match status" value="1"/>
</dbReference>
<evidence type="ECO:0000313" key="4">
    <source>
        <dbReference type="Proteomes" id="UP000632774"/>
    </source>
</evidence>
<dbReference type="CDD" id="cd09084">
    <property type="entry name" value="EEP-2"/>
    <property type="match status" value="1"/>
</dbReference>
<keyword evidence="1" id="KW-0472">Membrane</keyword>
<feature type="transmembrane region" description="Helical" evidence="1">
    <location>
        <begin position="14"/>
        <end position="33"/>
    </location>
</feature>
<keyword evidence="4" id="KW-1185">Reference proteome</keyword>
<feature type="domain" description="Endonuclease/exonuclease/phosphatase" evidence="2">
    <location>
        <begin position="129"/>
        <end position="360"/>
    </location>
</feature>
<accession>A0ABR9XLB7</accession>
<reference evidence="3 4" key="1">
    <citation type="submission" date="2020-10" db="EMBL/GenBank/DDBJ databases">
        <title>Mucilaginibacter mali sp. nov., isolated from rhizosphere soil of apple orchard.</title>
        <authorList>
            <person name="Lee J.-S."/>
            <person name="Kim H.S."/>
            <person name="Kim J.-S."/>
        </authorList>
    </citation>
    <scope>NUCLEOTIDE SEQUENCE [LARGE SCALE GENOMIC DNA]</scope>
    <source>
        <strain evidence="3 4">KCTC 23157</strain>
    </source>
</reference>
<dbReference type="Proteomes" id="UP000632774">
    <property type="component" value="Unassembled WGS sequence"/>
</dbReference>
<gene>
    <name evidence="3" type="ORF">IRJ18_17555</name>
</gene>
<proteinExistence type="predicted"/>
<dbReference type="InterPro" id="IPR005135">
    <property type="entry name" value="Endo/exonuclease/phosphatase"/>
</dbReference>
<dbReference type="PANTHER" id="PTHR14859:SF15">
    <property type="entry name" value="ENDONUCLEASE_EXONUCLEASE_PHOSPHATASE DOMAIN-CONTAINING PROTEIN"/>
    <property type="match status" value="1"/>
</dbReference>
<dbReference type="InterPro" id="IPR051916">
    <property type="entry name" value="GPI-anchor_lipid_remodeler"/>
</dbReference>
<feature type="transmembrane region" description="Helical" evidence="1">
    <location>
        <begin position="71"/>
        <end position="92"/>
    </location>
</feature>
<keyword evidence="3" id="KW-0255">Endonuclease</keyword>
<dbReference type="Pfam" id="PF03372">
    <property type="entry name" value="Exo_endo_phos"/>
    <property type="match status" value="1"/>
</dbReference>
<keyword evidence="1" id="KW-1133">Transmembrane helix</keyword>
<dbReference type="InterPro" id="IPR036691">
    <property type="entry name" value="Endo/exonu/phosph_ase_sf"/>
</dbReference>
<sequence>MIVNKSRLTLFDRLILWLNYAAATTLLIGYLAPVTDPRTVWIIAFFGLAYPPVLLVNLLFIVYWLFRNKKWALVSLVSILIGWKALNGNIGFRLPIKTIDHRDSTMLRVMNYNVHDFKKYGAKNDISTKHEILEIITHEQPDIIGFEEFYTRKAGQYAMVDSIKGILKTNSLFYSPFQVSSSESLGMAVFSKLPIVANGIVWLNEKQNLNQCIYIDVNKNGKLFRAYVVHLQSISFEPEDYKYLKDVSKKGKTDMESSRRIGSKLKRAFLRRSEQVAKIKQHMATCPYPYFVMGDFNDTPSSYAVNEMSKGLKNTFREKGSGLGRTYNGDFPNYQIDYIMVSPQFDVLTYGVIRKKLSDHYPVYSDLRLK</sequence>
<feature type="transmembrane region" description="Helical" evidence="1">
    <location>
        <begin position="40"/>
        <end position="65"/>
    </location>
</feature>
<comment type="caution">
    <text evidence="3">The sequence shown here is derived from an EMBL/GenBank/DDBJ whole genome shotgun (WGS) entry which is preliminary data.</text>
</comment>
<evidence type="ECO:0000313" key="3">
    <source>
        <dbReference type="EMBL" id="MBE9668181.1"/>
    </source>
</evidence>
<dbReference type="EMBL" id="JADFFM010000002">
    <property type="protein sequence ID" value="MBE9668181.1"/>
    <property type="molecule type" value="Genomic_DNA"/>
</dbReference>
<evidence type="ECO:0000256" key="1">
    <source>
        <dbReference type="SAM" id="Phobius"/>
    </source>
</evidence>
<organism evidence="3 4">
    <name type="scientific">Mucilaginibacter boryungensis</name>
    <dbReference type="NCBI Taxonomy" id="768480"/>
    <lineage>
        <taxon>Bacteria</taxon>
        <taxon>Pseudomonadati</taxon>
        <taxon>Bacteroidota</taxon>
        <taxon>Sphingobacteriia</taxon>
        <taxon>Sphingobacteriales</taxon>
        <taxon>Sphingobacteriaceae</taxon>
        <taxon>Mucilaginibacter</taxon>
    </lineage>
</organism>
<keyword evidence="1" id="KW-0812">Transmembrane</keyword>
<protein>
    <submittedName>
        <fullName evidence="3">Endonuclease/exonuclease/phosphatase family protein</fullName>
    </submittedName>
</protein>
<keyword evidence="3" id="KW-0540">Nuclease</keyword>
<keyword evidence="3" id="KW-0378">Hydrolase</keyword>
<name>A0ABR9XLB7_9SPHI</name>
<evidence type="ECO:0000259" key="2">
    <source>
        <dbReference type="Pfam" id="PF03372"/>
    </source>
</evidence>
<dbReference type="RefSeq" id="WP_194107599.1">
    <property type="nucleotide sequence ID" value="NZ_JADFFM010000002.1"/>
</dbReference>